<dbReference type="PANTHER" id="PTHR32246:SF22">
    <property type="entry name" value="C2 DOMAIN-CONTAINING PROTEIN"/>
    <property type="match status" value="1"/>
</dbReference>
<dbReference type="SUPFAM" id="SSF49562">
    <property type="entry name" value="C2 domain (Calcium/lipid-binding domain, CaLB)"/>
    <property type="match status" value="1"/>
</dbReference>
<evidence type="ECO:0000313" key="4">
    <source>
        <dbReference type="Proteomes" id="UP001190926"/>
    </source>
</evidence>
<feature type="domain" description="C2" evidence="2">
    <location>
        <begin position="1"/>
        <end position="111"/>
    </location>
</feature>
<dbReference type="AlphaFoldDB" id="A0AAD4JFI2"/>
<feature type="region of interest" description="Disordered" evidence="1">
    <location>
        <begin position="165"/>
        <end position="208"/>
    </location>
</feature>
<dbReference type="PANTHER" id="PTHR32246">
    <property type="entry name" value="INGRESSION PROTEIN FIC1"/>
    <property type="match status" value="1"/>
</dbReference>
<name>A0AAD4JFI2_PERFH</name>
<organism evidence="3 4">
    <name type="scientific">Perilla frutescens var. hirtella</name>
    <name type="common">Perilla citriodora</name>
    <name type="synonym">Perilla setoyensis</name>
    <dbReference type="NCBI Taxonomy" id="608512"/>
    <lineage>
        <taxon>Eukaryota</taxon>
        <taxon>Viridiplantae</taxon>
        <taxon>Streptophyta</taxon>
        <taxon>Embryophyta</taxon>
        <taxon>Tracheophyta</taxon>
        <taxon>Spermatophyta</taxon>
        <taxon>Magnoliopsida</taxon>
        <taxon>eudicotyledons</taxon>
        <taxon>Gunneridae</taxon>
        <taxon>Pentapetalae</taxon>
        <taxon>asterids</taxon>
        <taxon>lamiids</taxon>
        <taxon>Lamiales</taxon>
        <taxon>Lamiaceae</taxon>
        <taxon>Nepetoideae</taxon>
        <taxon>Elsholtzieae</taxon>
        <taxon>Perilla</taxon>
    </lineage>
</organism>
<reference evidence="3 4" key="1">
    <citation type="journal article" date="2021" name="Nat. Commun.">
        <title>Incipient diploidization of the medicinal plant Perilla within 10,000 years.</title>
        <authorList>
            <person name="Zhang Y."/>
            <person name="Shen Q."/>
            <person name="Leng L."/>
            <person name="Zhang D."/>
            <person name="Chen S."/>
            <person name="Shi Y."/>
            <person name="Ning Z."/>
            <person name="Chen S."/>
        </authorList>
    </citation>
    <scope>NUCLEOTIDE SEQUENCE [LARGE SCALE GENOMIC DNA]</scope>
    <source>
        <strain evidence="4">cv. PC099</strain>
    </source>
</reference>
<dbReference type="PROSITE" id="PS50004">
    <property type="entry name" value="C2"/>
    <property type="match status" value="1"/>
</dbReference>
<dbReference type="GO" id="GO:0006952">
    <property type="term" value="P:defense response"/>
    <property type="evidence" value="ECO:0007669"/>
    <property type="project" value="InterPro"/>
</dbReference>
<dbReference type="Pfam" id="PF00168">
    <property type="entry name" value="C2"/>
    <property type="match status" value="1"/>
</dbReference>
<sequence length="208" mass="23197">MECRKLEITLVSAENLPDVRNLGLMKVYAKVSLKGESRTTVKSSVDYEGETNPRWNFVVDYTISESTVRRPGVNLVVKLMCKRTLGRDRFVGEVKIPVKSLFDLGLKSQKIPSYTVAGTPEGRLNLLYSFSERMLVRKPSGWKTALEAVGFLVLVGGAMLLLGGDSDHDNDGEDDDEEHGEDVHVEEHDGGEDVHVEEHDGDLFYNAR</sequence>
<feature type="compositionally biased region" description="Basic and acidic residues" evidence="1">
    <location>
        <begin position="181"/>
        <end position="202"/>
    </location>
</feature>
<dbReference type="InterPro" id="IPR044750">
    <property type="entry name" value="C2_SRC2/BAP"/>
</dbReference>
<proteinExistence type="predicted"/>
<gene>
    <name evidence="3" type="ORF">C2S53_006079</name>
</gene>
<evidence type="ECO:0000259" key="2">
    <source>
        <dbReference type="PROSITE" id="PS50004"/>
    </source>
</evidence>
<dbReference type="CDD" id="cd04051">
    <property type="entry name" value="C2_SRC2_like"/>
    <property type="match status" value="1"/>
</dbReference>
<accession>A0AAD4JFI2</accession>
<protein>
    <recommendedName>
        <fullName evidence="2">C2 domain-containing protein</fullName>
    </recommendedName>
</protein>
<feature type="compositionally biased region" description="Acidic residues" evidence="1">
    <location>
        <begin position="168"/>
        <end position="180"/>
    </location>
</feature>
<evidence type="ECO:0000313" key="3">
    <source>
        <dbReference type="EMBL" id="KAH6832832.1"/>
    </source>
</evidence>
<dbReference type="InterPro" id="IPR000008">
    <property type="entry name" value="C2_dom"/>
</dbReference>
<keyword evidence="4" id="KW-1185">Reference proteome</keyword>
<dbReference type="EMBL" id="SDAM02000063">
    <property type="protein sequence ID" value="KAH6832832.1"/>
    <property type="molecule type" value="Genomic_DNA"/>
</dbReference>
<comment type="caution">
    <text evidence="3">The sequence shown here is derived from an EMBL/GenBank/DDBJ whole genome shotgun (WGS) entry which is preliminary data.</text>
</comment>
<dbReference type="Gene3D" id="2.60.40.150">
    <property type="entry name" value="C2 domain"/>
    <property type="match status" value="1"/>
</dbReference>
<dbReference type="InterPro" id="IPR035892">
    <property type="entry name" value="C2_domain_sf"/>
</dbReference>
<dbReference type="Proteomes" id="UP001190926">
    <property type="component" value="Unassembled WGS sequence"/>
</dbReference>
<evidence type="ECO:0000256" key="1">
    <source>
        <dbReference type="SAM" id="MobiDB-lite"/>
    </source>
</evidence>
<dbReference type="SMART" id="SM00239">
    <property type="entry name" value="C2"/>
    <property type="match status" value="1"/>
</dbReference>